<feature type="transmembrane region" description="Helical" evidence="1">
    <location>
        <begin position="58"/>
        <end position="82"/>
    </location>
</feature>
<reference evidence="2 3" key="1">
    <citation type="submission" date="2016-10" db="EMBL/GenBank/DDBJ databases">
        <authorList>
            <person name="de Groot N.N."/>
        </authorList>
    </citation>
    <scope>NUCLEOTIDE SEQUENCE [LARGE SCALE GENOMIC DNA]</scope>
    <source>
        <strain evidence="2 3">DSM 21800</strain>
    </source>
</reference>
<accession>A0A1H1PBK4</accession>
<evidence type="ECO:0000256" key="1">
    <source>
        <dbReference type="SAM" id="Phobius"/>
    </source>
</evidence>
<evidence type="ECO:0008006" key="4">
    <source>
        <dbReference type="Google" id="ProtNLM"/>
    </source>
</evidence>
<dbReference type="EMBL" id="LT629772">
    <property type="protein sequence ID" value="SDS08631.1"/>
    <property type="molecule type" value="Genomic_DNA"/>
</dbReference>
<feature type="transmembrane region" description="Helical" evidence="1">
    <location>
        <begin position="171"/>
        <end position="191"/>
    </location>
</feature>
<keyword evidence="1" id="KW-0812">Transmembrane</keyword>
<feature type="transmembrane region" description="Helical" evidence="1">
    <location>
        <begin position="24"/>
        <end position="46"/>
    </location>
</feature>
<feature type="transmembrane region" description="Helical" evidence="1">
    <location>
        <begin position="89"/>
        <end position="109"/>
    </location>
</feature>
<dbReference type="AlphaFoldDB" id="A0A1H1PBK4"/>
<feature type="transmembrane region" description="Helical" evidence="1">
    <location>
        <begin position="115"/>
        <end position="134"/>
    </location>
</feature>
<dbReference type="RefSeq" id="WP_091520335.1">
    <property type="nucleotide sequence ID" value="NZ_LT629772.1"/>
</dbReference>
<proteinExistence type="predicted"/>
<evidence type="ECO:0000313" key="2">
    <source>
        <dbReference type="EMBL" id="SDS08631.1"/>
    </source>
</evidence>
<protein>
    <recommendedName>
        <fullName evidence="4">DUF308 domain-containing protein</fullName>
    </recommendedName>
</protein>
<keyword evidence="1" id="KW-0472">Membrane</keyword>
<keyword evidence="3" id="KW-1185">Reference proteome</keyword>
<feature type="transmembrane region" description="Helical" evidence="1">
    <location>
        <begin position="146"/>
        <end position="165"/>
    </location>
</feature>
<dbReference type="OrthoDB" id="3696417at2"/>
<organism evidence="2 3">
    <name type="scientific">Microlunatus soli</name>
    <dbReference type="NCBI Taxonomy" id="630515"/>
    <lineage>
        <taxon>Bacteria</taxon>
        <taxon>Bacillati</taxon>
        <taxon>Actinomycetota</taxon>
        <taxon>Actinomycetes</taxon>
        <taxon>Propionibacteriales</taxon>
        <taxon>Propionibacteriaceae</taxon>
        <taxon>Microlunatus</taxon>
    </lineage>
</organism>
<keyword evidence="1" id="KW-1133">Transmembrane helix</keyword>
<gene>
    <name evidence="2" type="ORF">SAMN04489812_0839</name>
</gene>
<evidence type="ECO:0000313" key="3">
    <source>
        <dbReference type="Proteomes" id="UP000199103"/>
    </source>
</evidence>
<sequence>MQRSRTRQQRADRRRRLEPFEKNATRLAVALVIAGPVLGLGAGMLGAAEIYPFEYATVVAIIVMCSLIGLALMIGAVGGLFIMGGPKAAPFGVVFVAGFGLLVAGLVLGDAVLRDLGVVLLAISGAVFYLVGFGSGDATPSAVSRWGHPIAVAAGLVVAVVGHLVGAWWLLLLGAMAFGCGLGVVIARWWYSRRPR</sequence>
<dbReference type="Proteomes" id="UP000199103">
    <property type="component" value="Chromosome I"/>
</dbReference>
<name>A0A1H1PBK4_9ACTN</name>